<comment type="caution">
    <text evidence="2">The sequence shown here is derived from an EMBL/GenBank/DDBJ whole genome shotgun (WGS) entry which is preliminary data.</text>
</comment>
<sequence>MESSKETQADSASNGPIPRVWVMSMRSSDPGYQLHQPQSIRSALQSLMMDPNIGMAYPLAPGKSALDFDYSEDISTINDHKGFILTLSIAEAQQINERSKELLEIKLLE</sequence>
<dbReference type="Proteomes" id="UP000240830">
    <property type="component" value="Unassembled WGS sequence"/>
</dbReference>
<dbReference type="EMBL" id="MTSL01000025">
    <property type="protein sequence ID" value="PJF19932.1"/>
    <property type="molecule type" value="Genomic_DNA"/>
</dbReference>
<organism evidence="2 3">
    <name type="scientific">Paramicrosporidium saccamoebae</name>
    <dbReference type="NCBI Taxonomy" id="1246581"/>
    <lineage>
        <taxon>Eukaryota</taxon>
        <taxon>Fungi</taxon>
        <taxon>Fungi incertae sedis</taxon>
        <taxon>Cryptomycota</taxon>
        <taxon>Cryptomycota incertae sedis</taxon>
        <taxon>Paramicrosporidium</taxon>
    </lineage>
</organism>
<gene>
    <name evidence="2" type="ORF">PSACC_00254</name>
</gene>
<reference evidence="2 3" key="1">
    <citation type="submission" date="2016-10" db="EMBL/GenBank/DDBJ databases">
        <title>The genome of Paramicrosporidium saccamoebae is the missing link in understanding Cryptomycota and Microsporidia evolution.</title>
        <authorList>
            <person name="Quandt C.A."/>
            <person name="Beaudet D."/>
            <person name="Corsaro D."/>
            <person name="Michel R."/>
            <person name="Corradi N."/>
            <person name="James T."/>
        </authorList>
    </citation>
    <scope>NUCLEOTIDE SEQUENCE [LARGE SCALE GENOMIC DNA]</scope>
    <source>
        <strain evidence="2 3">KSL3</strain>
    </source>
</reference>
<evidence type="ECO:0000256" key="1">
    <source>
        <dbReference type="SAM" id="MobiDB-lite"/>
    </source>
</evidence>
<feature type="region of interest" description="Disordered" evidence="1">
    <location>
        <begin position="1"/>
        <end position="20"/>
    </location>
</feature>
<protein>
    <submittedName>
        <fullName evidence="2">Uncharacterized protein</fullName>
    </submittedName>
</protein>
<proteinExistence type="predicted"/>
<evidence type="ECO:0000313" key="3">
    <source>
        <dbReference type="Proteomes" id="UP000240830"/>
    </source>
</evidence>
<keyword evidence="3" id="KW-1185">Reference proteome</keyword>
<evidence type="ECO:0000313" key="2">
    <source>
        <dbReference type="EMBL" id="PJF19932.1"/>
    </source>
</evidence>
<dbReference type="AlphaFoldDB" id="A0A2H9TQC2"/>
<name>A0A2H9TQC2_9FUNG</name>
<accession>A0A2H9TQC2</accession>